<organism evidence="4 5">
    <name type="scientific">Naasia aerilata</name>
    <dbReference type="NCBI Taxonomy" id="1162966"/>
    <lineage>
        <taxon>Bacteria</taxon>
        <taxon>Bacillati</taxon>
        <taxon>Actinomycetota</taxon>
        <taxon>Actinomycetes</taxon>
        <taxon>Micrococcales</taxon>
        <taxon>Microbacteriaceae</taxon>
        <taxon>Naasia</taxon>
    </lineage>
</organism>
<comment type="similarity">
    <text evidence="1">Belongs to the LDH2/MDH2 oxidoreductase family.</text>
</comment>
<dbReference type="PANTHER" id="PTHR11091:SF0">
    <property type="entry name" value="MALATE DEHYDROGENASE"/>
    <property type="match status" value="1"/>
</dbReference>
<dbReference type="InterPro" id="IPR043143">
    <property type="entry name" value="Mal/L-sulf/L-lact_DH-like_NADP"/>
</dbReference>
<dbReference type="InterPro" id="IPR003767">
    <property type="entry name" value="Malate/L-lactate_DH-like"/>
</dbReference>
<accession>A0ABN6XTL0</accession>
<evidence type="ECO:0000313" key="5">
    <source>
        <dbReference type="Proteomes" id="UP001321498"/>
    </source>
</evidence>
<dbReference type="Proteomes" id="UP001321498">
    <property type="component" value="Chromosome"/>
</dbReference>
<dbReference type="Gene3D" id="3.30.1370.60">
    <property type="entry name" value="Hypothetical oxidoreductase yiak, domain 2"/>
    <property type="match status" value="1"/>
</dbReference>
<dbReference type="InterPro" id="IPR043144">
    <property type="entry name" value="Mal/L-sulf/L-lact_DH-like_ah"/>
</dbReference>
<evidence type="ECO:0000256" key="3">
    <source>
        <dbReference type="SAM" id="MobiDB-lite"/>
    </source>
</evidence>
<gene>
    <name evidence="4" type="ORF">GCM10025866_33870</name>
</gene>
<dbReference type="PANTHER" id="PTHR11091">
    <property type="entry name" value="OXIDOREDUCTASE-RELATED"/>
    <property type="match status" value="1"/>
</dbReference>
<dbReference type="Pfam" id="PF02615">
    <property type="entry name" value="Ldh_2"/>
    <property type="match status" value="1"/>
</dbReference>
<evidence type="ECO:0000313" key="4">
    <source>
        <dbReference type="EMBL" id="BDZ47478.1"/>
    </source>
</evidence>
<protein>
    <submittedName>
        <fullName evidence="4">Dehydrogenase</fullName>
    </submittedName>
</protein>
<dbReference type="RefSeq" id="WP_286277391.1">
    <property type="nucleotide sequence ID" value="NZ_AP027731.1"/>
</dbReference>
<keyword evidence="5" id="KW-1185">Reference proteome</keyword>
<name>A0ABN6XTL0_9MICO</name>
<dbReference type="Gene3D" id="1.10.1530.10">
    <property type="match status" value="1"/>
</dbReference>
<dbReference type="EMBL" id="AP027731">
    <property type="protein sequence ID" value="BDZ47478.1"/>
    <property type="molecule type" value="Genomic_DNA"/>
</dbReference>
<sequence>MTRIRTSALESWATRILEEAGLQHSDAAAVSENLAYAEIRGTSSHGFIRLPIYRDRVLAGGINAAHRMSVTHDGGGLVLLDADAAPGAVSGCYAADLAVERARTHGIGCVIVRDASHFGPAAYYGERIADAGALGMVCCNTDKAVCAPGGGRAVLGTNPLSIALPTPRSSRPILDMATSAAAYGKLLVAEQTGDRIPIGWAVDESGKPTDSPKSALLGALLPAAGPKGFGLSFMIDALLAIGGARTSPSVGALYGDPAVRQGLGHLFLAVDDPERLLPSASEALIGSLRDSSLPSHPRVLYPGEPEQRRAAENGDSFEASPELIQDLERTAADAGVPLPPLALGEPGTVGAPEQGPHR</sequence>
<dbReference type="SUPFAM" id="SSF89733">
    <property type="entry name" value="L-sulfolactate dehydrogenase-like"/>
    <property type="match status" value="1"/>
</dbReference>
<reference evidence="5" key="1">
    <citation type="journal article" date="2019" name="Int. J. Syst. Evol. Microbiol.">
        <title>The Global Catalogue of Microorganisms (GCM) 10K type strain sequencing project: providing services to taxonomists for standard genome sequencing and annotation.</title>
        <authorList>
            <consortium name="The Broad Institute Genomics Platform"/>
            <consortium name="The Broad Institute Genome Sequencing Center for Infectious Disease"/>
            <person name="Wu L."/>
            <person name="Ma J."/>
        </authorList>
    </citation>
    <scope>NUCLEOTIDE SEQUENCE [LARGE SCALE GENOMIC DNA]</scope>
    <source>
        <strain evidence="5">NBRC 108725</strain>
    </source>
</reference>
<dbReference type="InterPro" id="IPR036111">
    <property type="entry name" value="Mal/L-sulfo/L-lacto_DH-like_sf"/>
</dbReference>
<keyword evidence="2" id="KW-0560">Oxidoreductase</keyword>
<evidence type="ECO:0000256" key="1">
    <source>
        <dbReference type="ARBA" id="ARBA00006056"/>
    </source>
</evidence>
<proteinExistence type="inferred from homology"/>
<feature type="region of interest" description="Disordered" evidence="3">
    <location>
        <begin position="294"/>
        <end position="358"/>
    </location>
</feature>
<evidence type="ECO:0000256" key="2">
    <source>
        <dbReference type="ARBA" id="ARBA00023002"/>
    </source>
</evidence>